<protein>
    <submittedName>
        <fullName evidence="2">Uncharacterized protein</fullName>
    </submittedName>
</protein>
<evidence type="ECO:0000313" key="3">
    <source>
        <dbReference type="Proteomes" id="UP000006462"/>
    </source>
</evidence>
<proteinExistence type="predicted"/>
<keyword evidence="3" id="KW-1185">Reference proteome</keyword>
<feature type="compositionally biased region" description="Basic and acidic residues" evidence="1">
    <location>
        <begin position="1"/>
        <end position="10"/>
    </location>
</feature>
<feature type="region of interest" description="Disordered" evidence="1">
    <location>
        <begin position="1"/>
        <end position="26"/>
    </location>
</feature>
<dbReference type="EMBL" id="ADFP01000050">
    <property type="protein sequence ID" value="EFB91131.1"/>
    <property type="molecule type" value="Genomic_DNA"/>
</dbReference>
<reference evidence="2 3" key="1">
    <citation type="submission" date="2009-12" db="EMBL/GenBank/DDBJ databases">
        <authorList>
            <person name="Shrivastava S."/>
            <person name="Madupu R."/>
            <person name="Durkin A.S."/>
            <person name="Torralba M."/>
            <person name="Methe B."/>
            <person name="Sutton G.G."/>
            <person name="Strausberg R.L."/>
            <person name="Nelson K.E."/>
        </authorList>
    </citation>
    <scope>NUCLEOTIDE SEQUENCE [LARGE SCALE GENOMIC DNA]</scope>
    <source>
        <strain evidence="2 3">W5455</strain>
    </source>
</reference>
<gene>
    <name evidence="2" type="ORF">HMPREF7215_1275</name>
</gene>
<comment type="caution">
    <text evidence="2">The sequence shown here is derived from an EMBL/GenBank/DDBJ whole genome shotgun (WGS) entry which is preliminary data.</text>
</comment>
<evidence type="ECO:0000313" key="2">
    <source>
        <dbReference type="EMBL" id="EFB91131.1"/>
    </source>
</evidence>
<dbReference type="Proteomes" id="UP000006462">
    <property type="component" value="Unassembled WGS sequence"/>
</dbReference>
<accession>A0ABM9ZW71</accession>
<organism evidence="2 3">
    <name type="scientific">Pyramidobacter piscolens W5455</name>
    <dbReference type="NCBI Taxonomy" id="352165"/>
    <lineage>
        <taxon>Bacteria</taxon>
        <taxon>Thermotogati</taxon>
        <taxon>Synergistota</taxon>
        <taxon>Synergistia</taxon>
        <taxon>Synergistales</taxon>
        <taxon>Dethiosulfovibrionaceae</taxon>
        <taxon>Pyramidobacter</taxon>
    </lineage>
</organism>
<sequence>MSAAEADGRSPFRGLPSPRILPKHHALSCASGKTQMVYSEVKER</sequence>
<evidence type="ECO:0000256" key="1">
    <source>
        <dbReference type="SAM" id="MobiDB-lite"/>
    </source>
</evidence>
<name>A0ABM9ZW71_9BACT</name>